<keyword evidence="2" id="KW-1185">Reference proteome</keyword>
<reference evidence="1" key="1">
    <citation type="submission" date="2021-03" db="EMBL/GenBank/DDBJ databases">
        <authorList>
            <consortium name="DOE Joint Genome Institute"/>
            <person name="Ahrendt S."/>
            <person name="Looney B.P."/>
            <person name="Miyauchi S."/>
            <person name="Morin E."/>
            <person name="Drula E."/>
            <person name="Courty P.E."/>
            <person name="Chicoki N."/>
            <person name="Fauchery L."/>
            <person name="Kohler A."/>
            <person name="Kuo A."/>
            <person name="Labutti K."/>
            <person name="Pangilinan J."/>
            <person name="Lipzen A."/>
            <person name="Riley R."/>
            <person name="Andreopoulos W."/>
            <person name="He G."/>
            <person name="Johnson J."/>
            <person name="Barry K.W."/>
            <person name="Grigoriev I.V."/>
            <person name="Nagy L."/>
            <person name="Hibbett D."/>
            <person name="Henrissat B."/>
            <person name="Matheny P.B."/>
            <person name="Labbe J."/>
            <person name="Martin F."/>
        </authorList>
    </citation>
    <scope>NUCLEOTIDE SEQUENCE</scope>
    <source>
        <strain evidence="1">HHB10654</strain>
    </source>
</reference>
<comment type="caution">
    <text evidence="1">The sequence shown here is derived from an EMBL/GenBank/DDBJ whole genome shotgun (WGS) entry which is preliminary data.</text>
</comment>
<proteinExistence type="predicted"/>
<protein>
    <submittedName>
        <fullName evidence="1">Uncharacterized protein</fullName>
    </submittedName>
</protein>
<gene>
    <name evidence="1" type="ORF">BV25DRAFT_1826043</name>
</gene>
<evidence type="ECO:0000313" key="2">
    <source>
        <dbReference type="Proteomes" id="UP000814140"/>
    </source>
</evidence>
<evidence type="ECO:0000313" key="1">
    <source>
        <dbReference type="EMBL" id="KAI0062177.1"/>
    </source>
</evidence>
<sequence>MKTWSIFPTLHSLSSETTSDGYCIPYIQGDSFYAFCAWRSPRSVFVRYCDCTHALVTVTPINAHVYQKFSLASIFPLIDLAIR</sequence>
<dbReference type="Proteomes" id="UP000814140">
    <property type="component" value="Unassembled WGS sequence"/>
</dbReference>
<accession>A0ACB8T125</accession>
<reference evidence="1" key="2">
    <citation type="journal article" date="2022" name="New Phytol.">
        <title>Evolutionary transition to the ectomycorrhizal habit in the genomes of a hyperdiverse lineage of mushroom-forming fungi.</title>
        <authorList>
            <person name="Looney B."/>
            <person name="Miyauchi S."/>
            <person name="Morin E."/>
            <person name="Drula E."/>
            <person name="Courty P.E."/>
            <person name="Kohler A."/>
            <person name="Kuo A."/>
            <person name="LaButti K."/>
            <person name="Pangilinan J."/>
            <person name="Lipzen A."/>
            <person name="Riley R."/>
            <person name="Andreopoulos W."/>
            <person name="He G."/>
            <person name="Johnson J."/>
            <person name="Nolan M."/>
            <person name="Tritt A."/>
            <person name="Barry K.W."/>
            <person name="Grigoriev I.V."/>
            <person name="Nagy L.G."/>
            <person name="Hibbett D."/>
            <person name="Henrissat B."/>
            <person name="Matheny P.B."/>
            <person name="Labbe J."/>
            <person name="Martin F.M."/>
        </authorList>
    </citation>
    <scope>NUCLEOTIDE SEQUENCE</scope>
    <source>
        <strain evidence="1">HHB10654</strain>
    </source>
</reference>
<feature type="non-terminal residue" evidence="1">
    <location>
        <position position="83"/>
    </location>
</feature>
<dbReference type="EMBL" id="MU277209">
    <property type="protein sequence ID" value="KAI0062177.1"/>
    <property type="molecule type" value="Genomic_DNA"/>
</dbReference>
<name>A0ACB8T125_9AGAM</name>
<organism evidence="1 2">
    <name type="scientific">Artomyces pyxidatus</name>
    <dbReference type="NCBI Taxonomy" id="48021"/>
    <lineage>
        <taxon>Eukaryota</taxon>
        <taxon>Fungi</taxon>
        <taxon>Dikarya</taxon>
        <taxon>Basidiomycota</taxon>
        <taxon>Agaricomycotina</taxon>
        <taxon>Agaricomycetes</taxon>
        <taxon>Russulales</taxon>
        <taxon>Auriscalpiaceae</taxon>
        <taxon>Artomyces</taxon>
    </lineage>
</organism>